<dbReference type="Proteomes" id="UP000236319">
    <property type="component" value="Unassembled WGS sequence"/>
</dbReference>
<feature type="compositionally biased region" description="Basic and acidic residues" evidence="1">
    <location>
        <begin position="393"/>
        <end position="403"/>
    </location>
</feature>
<keyword evidence="2" id="KW-0732">Signal</keyword>
<feature type="chain" id="PRO_5014119222" evidence="2">
    <location>
        <begin position="22"/>
        <end position="423"/>
    </location>
</feature>
<dbReference type="EMBL" id="BDSA01000003">
    <property type="protein sequence ID" value="GBE61378.1"/>
    <property type="molecule type" value="Genomic_DNA"/>
</dbReference>
<evidence type="ECO:0000313" key="4">
    <source>
        <dbReference type="Proteomes" id="UP000236319"/>
    </source>
</evidence>
<organism evidence="3 4">
    <name type="scientific">Babesia ovata</name>
    <dbReference type="NCBI Taxonomy" id="189622"/>
    <lineage>
        <taxon>Eukaryota</taxon>
        <taxon>Sar</taxon>
        <taxon>Alveolata</taxon>
        <taxon>Apicomplexa</taxon>
        <taxon>Aconoidasida</taxon>
        <taxon>Piroplasmida</taxon>
        <taxon>Babesiidae</taxon>
        <taxon>Babesia</taxon>
    </lineage>
</organism>
<accession>A0A2H6KEE9</accession>
<keyword evidence="4" id="KW-1185">Reference proteome</keyword>
<feature type="compositionally biased region" description="Polar residues" evidence="1">
    <location>
        <begin position="342"/>
        <end position="353"/>
    </location>
</feature>
<evidence type="ECO:0000313" key="3">
    <source>
        <dbReference type="EMBL" id="GBE61378.1"/>
    </source>
</evidence>
<dbReference type="RefSeq" id="XP_028867621.1">
    <property type="nucleotide sequence ID" value="XM_029011788.1"/>
</dbReference>
<dbReference type="AlphaFoldDB" id="A0A2H6KEE9"/>
<sequence>MKLINVYVAALCCFVAEAVKATTSPSEAEAPSAGLSSSAVQQINVKKRTLREEFILFAELMAEWEKSKRDIHMDDMGLAEQSKLRNLEAAMAETMNQLYGLGVSVGIDMGIDGIFALQNENDPKVPEYRGLNRYKFVSGIIYSMAKKIKALSDYVDGLEGEETPKDLKATLMKLGFGEADEISDSLLNLDRVKRLISEYLGDDAPLSNLLKLLPKLEEKMKAFDKAEKNPFRLHYTKFKAAAADEAIVAELAEADKIAADQAEKNAFSLVWEKAVDEKTLTDEEVNKAEADVRKVIDEAAKEAARKANPGYRAQEPLPHSPHAVIPGADGIRPTVVVPLPPSQISLPESSGTELPQQPQQLGGGDGRTGVEEGSAATTAGPEQGVPEATSLRQPDEASTEKKPSSAFDSFVTAILFVSITFAL</sequence>
<comment type="caution">
    <text evidence="3">The sequence shown here is derived from an EMBL/GenBank/DDBJ whole genome shotgun (WGS) entry which is preliminary data.</text>
</comment>
<name>A0A2H6KEE9_9APIC</name>
<keyword evidence="3" id="KW-0477">Merozoite</keyword>
<feature type="region of interest" description="Disordered" evidence="1">
    <location>
        <begin position="305"/>
        <end position="404"/>
    </location>
</feature>
<protein>
    <submittedName>
        <fullName evidence="3">Merozoite surface glycoprotein, putative</fullName>
    </submittedName>
</protein>
<dbReference type="GeneID" id="39875148"/>
<dbReference type="VEuPathDB" id="PiroplasmaDB:BOVATA_028710"/>
<dbReference type="OrthoDB" id="10658736at2759"/>
<feature type="signal peptide" evidence="2">
    <location>
        <begin position="1"/>
        <end position="21"/>
    </location>
</feature>
<gene>
    <name evidence="3" type="ORF">BOVATA_028710</name>
</gene>
<evidence type="ECO:0000256" key="1">
    <source>
        <dbReference type="SAM" id="MobiDB-lite"/>
    </source>
</evidence>
<proteinExistence type="predicted"/>
<evidence type="ECO:0000256" key="2">
    <source>
        <dbReference type="SAM" id="SignalP"/>
    </source>
</evidence>
<reference evidence="3 4" key="1">
    <citation type="journal article" date="2017" name="BMC Genomics">
        <title>Whole-genome assembly of Babesia ovata and comparative genomics between closely related pathogens.</title>
        <authorList>
            <person name="Yamagishi J."/>
            <person name="Asada M."/>
            <person name="Hakimi H."/>
            <person name="Tanaka T.Q."/>
            <person name="Sugimoto C."/>
            <person name="Kawazu S."/>
        </authorList>
    </citation>
    <scope>NUCLEOTIDE SEQUENCE [LARGE SCALE GENOMIC DNA]</scope>
    <source>
        <strain evidence="3 4">Miyake</strain>
    </source>
</reference>